<keyword evidence="6 11" id="KW-0472">Membrane</keyword>
<name>A0A1I8H0G1_9PLAT</name>
<evidence type="ECO:0000256" key="11">
    <source>
        <dbReference type="SAM" id="Phobius"/>
    </source>
</evidence>
<keyword evidence="2" id="KW-0813">Transport</keyword>
<dbReference type="GO" id="GO:0016020">
    <property type="term" value="C:membrane"/>
    <property type="evidence" value="ECO:0007669"/>
    <property type="project" value="UniProtKB-SubCell"/>
</dbReference>
<reference evidence="14" key="1">
    <citation type="submission" date="2016-11" db="UniProtKB">
        <authorList>
            <consortium name="WormBaseParasite"/>
        </authorList>
    </citation>
    <scope>IDENTIFICATION</scope>
</reference>
<proteinExistence type="predicted"/>
<evidence type="ECO:0000259" key="12">
    <source>
        <dbReference type="SMART" id="SM00079"/>
    </source>
</evidence>
<keyword evidence="5" id="KW-0406">Ion transport</keyword>
<feature type="domain" description="Ionotropic glutamate receptor C-terminal" evidence="12">
    <location>
        <begin position="106"/>
        <end position="424"/>
    </location>
</feature>
<evidence type="ECO:0000256" key="8">
    <source>
        <dbReference type="ARBA" id="ARBA00023180"/>
    </source>
</evidence>
<dbReference type="Gene3D" id="3.40.190.10">
    <property type="entry name" value="Periplasmic binding protein-like II"/>
    <property type="match status" value="1"/>
</dbReference>
<organism evidence="13 14">
    <name type="scientific">Macrostomum lignano</name>
    <dbReference type="NCBI Taxonomy" id="282301"/>
    <lineage>
        <taxon>Eukaryota</taxon>
        <taxon>Metazoa</taxon>
        <taxon>Spiralia</taxon>
        <taxon>Lophotrochozoa</taxon>
        <taxon>Platyhelminthes</taxon>
        <taxon>Rhabditophora</taxon>
        <taxon>Macrostomorpha</taxon>
        <taxon>Macrostomida</taxon>
        <taxon>Macrostomidae</taxon>
        <taxon>Macrostomum</taxon>
    </lineage>
</organism>
<evidence type="ECO:0000256" key="10">
    <source>
        <dbReference type="ARBA" id="ARBA00023303"/>
    </source>
</evidence>
<dbReference type="GO" id="GO:0015276">
    <property type="term" value="F:ligand-gated monoatomic ion channel activity"/>
    <property type="evidence" value="ECO:0007669"/>
    <property type="project" value="InterPro"/>
</dbReference>
<evidence type="ECO:0000256" key="2">
    <source>
        <dbReference type="ARBA" id="ARBA00022448"/>
    </source>
</evidence>
<dbReference type="Pfam" id="PF00060">
    <property type="entry name" value="Lig_chan"/>
    <property type="match status" value="1"/>
</dbReference>
<keyword evidence="10" id="KW-0407">Ion channel</keyword>
<dbReference type="SUPFAM" id="SSF53850">
    <property type="entry name" value="Periplasmic binding protein-like II"/>
    <property type="match status" value="1"/>
</dbReference>
<dbReference type="InterPro" id="IPR019594">
    <property type="entry name" value="Glu/Gly-bd"/>
</dbReference>
<evidence type="ECO:0000256" key="6">
    <source>
        <dbReference type="ARBA" id="ARBA00023136"/>
    </source>
</evidence>
<keyword evidence="3 11" id="KW-0812">Transmembrane</keyword>
<evidence type="ECO:0000313" key="14">
    <source>
        <dbReference type="WBParaSite" id="maker-uti_cns_0003888-snap-gene-0.1-mRNA-1"/>
    </source>
</evidence>
<keyword evidence="8" id="KW-0325">Glycoprotein</keyword>
<dbReference type="WBParaSite" id="maker-uti_cns_0003888-snap-gene-0.1-mRNA-1">
    <property type="protein sequence ID" value="maker-uti_cns_0003888-snap-gene-0.1-mRNA-1"/>
    <property type="gene ID" value="maker-uti_cns_0003888-snap-gene-0.1"/>
</dbReference>
<feature type="transmembrane region" description="Helical" evidence="11">
    <location>
        <begin position="302"/>
        <end position="324"/>
    </location>
</feature>
<dbReference type="PANTHER" id="PTHR18966">
    <property type="entry name" value="IONOTROPIC GLUTAMATE RECEPTOR"/>
    <property type="match status" value="1"/>
</dbReference>
<evidence type="ECO:0000313" key="13">
    <source>
        <dbReference type="Proteomes" id="UP000095280"/>
    </source>
</evidence>
<evidence type="ECO:0000256" key="9">
    <source>
        <dbReference type="ARBA" id="ARBA00023286"/>
    </source>
</evidence>
<dbReference type="InterPro" id="IPR015683">
    <property type="entry name" value="Ionotropic_Glu_rcpt"/>
</dbReference>
<evidence type="ECO:0000256" key="7">
    <source>
        <dbReference type="ARBA" id="ARBA00023170"/>
    </source>
</evidence>
<dbReference type="InterPro" id="IPR001320">
    <property type="entry name" value="Iontro_rcpt_C"/>
</dbReference>
<keyword evidence="13" id="KW-1185">Reference proteome</keyword>
<accession>A0A1I8H0G1</accession>
<evidence type="ECO:0000256" key="1">
    <source>
        <dbReference type="ARBA" id="ARBA00004141"/>
    </source>
</evidence>
<feature type="transmembrane region" description="Helical" evidence="11">
    <location>
        <begin position="229"/>
        <end position="249"/>
    </location>
</feature>
<dbReference type="Gene3D" id="1.10.287.70">
    <property type="match status" value="1"/>
</dbReference>
<dbReference type="SMART" id="SM00079">
    <property type="entry name" value="PBPe"/>
    <property type="match status" value="1"/>
</dbReference>
<evidence type="ECO:0000256" key="3">
    <source>
        <dbReference type="ARBA" id="ARBA00022692"/>
    </source>
</evidence>
<comment type="subcellular location">
    <subcellularLocation>
        <location evidence="1">Membrane</location>
        <topology evidence="1">Multi-pass membrane protein</topology>
    </subcellularLocation>
</comment>
<dbReference type="FunFam" id="1.10.287.70:FF:000143">
    <property type="entry name" value="Probable glutamate receptor"/>
    <property type="match status" value="1"/>
</dbReference>
<dbReference type="Proteomes" id="UP000095280">
    <property type="component" value="Unplaced"/>
</dbReference>
<keyword evidence="9" id="KW-1071">Ligand-gated ion channel</keyword>
<evidence type="ECO:0000256" key="5">
    <source>
        <dbReference type="ARBA" id="ARBA00023065"/>
    </source>
</evidence>
<dbReference type="Pfam" id="PF10613">
    <property type="entry name" value="Lig_chan-Glu_bd"/>
    <property type="match status" value="1"/>
</dbReference>
<keyword evidence="4 11" id="KW-1133">Transmembrane helix</keyword>
<protein>
    <submittedName>
        <fullName evidence="14">PBPe domain-containing protein</fullName>
    </submittedName>
</protein>
<sequence>LNSSLYESSLAHHLLSGINASNVAMTQLSLPDTDATGFSQLAASDLGMIEKVVQKPSVNFSFTLSHLYADSIVPFANWSLGEGFRQLPNASTLHRSIQQAFVSSQNLSVATKIYPPFVMYRTEDNDGKPTVWQRSLLSGLKYTIHHVFDNHFGSIVNSSGNIEQWNGLVYELMNNMADVAVGPITVTYERERVIDFTAPYMSFGLAVIMKQSEDKPALFQFLNPFHRDVWLFTLLAVAGTALFIFAARLSPYEWLPPSDSSEAAAENSWTLHNAVWFSVSSLLQQGCETSPSAASVRIAGTFWWFFILVFISSYTANLAAFLTVSKLNEISNLQQLASQDRVKYGMEPSGSTFSFFLSTPDATYQKMHQQMEVALSECVGGDFAYITESPLSLYYRGARPRLQPRRAGRCFQSRHLRFALWFKA</sequence>
<keyword evidence="7" id="KW-0675">Receptor</keyword>
<dbReference type="AlphaFoldDB" id="A0A1I8H0G1"/>
<evidence type="ECO:0000256" key="4">
    <source>
        <dbReference type="ARBA" id="ARBA00022989"/>
    </source>
</evidence>